<evidence type="ECO:0000313" key="8">
    <source>
        <dbReference type="Proteomes" id="UP001529510"/>
    </source>
</evidence>
<protein>
    <submittedName>
        <fullName evidence="7">Uncharacterized protein</fullName>
    </submittedName>
</protein>
<dbReference type="InterPro" id="IPR013083">
    <property type="entry name" value="Znf_RING/FYVE/PHD"/>
</dbReference>
<evidence type="ECO:0000259" key="6">
    <source>
        <dbReference type="PROSITE" id="PS50119"/>
    </source>
</evidence>
<dbReference type="PANTHER" id="PTHR25465:SF5">
    <property type="entry name" value="E3 UBIQUITIN_ISG15 LIGASE TRIM25-RELATED"/>
    <property type="match status" value="1"/>
</dbReference>
<keyword evidence="1" id="KW-0479">Metal-binding</keyword>
<dbReference type="InterPro" id="IPR000315">
    <property type="entry name" value="Znf_B-box"/>
</dbReference>
<dbReference type="AlphaFoldDB" id="A0ABD0PY87"/>
<dbReference type="InterPro" id="IPR017907">
    <property type="entry name" value="Znf_RING_CS"/>
</dbReference>
<feature type="non-terminal residue" evidence="7">
    <location>
        <position position="133"/>
    </location>
</feature>
<keyword evidence="2 4" id="KW-0863">Zinc-finger</keyword>
<feature type="domain" description="B box-type" evidence="6">
    <location>
        <begin position="85"/>
        <end position="132"/>
    </location>
</feature>
<dbReference type="PROSITE" id="PS50119">
    <property type="entry name" value="ZF_BBOX"/>
    <property type="match status" value="1"/>
</dbReference>
<evidence type="ECO:0000259" key="5">
    <source>
        <dbReference type="PROSITE" id="PS50089"/>
    </source>
</evidence>
<comment type="caution">
    <text evidence="7">The sequence shown here is derived from an EMBL/GenBank/DDBJ whole genome shotgun (WGS) entry which is preliminary data.</text>
</comment>
<dbReference type="PROSITE" id="PS00518">
    <property type="entry name" value="ZF_RING_1"/>
    <property type="match status" value="1"/>
</dbReference>
<feature type="domain" description="RING-type" evidence="5">
    <location>
        <begin position="3"/>
        <end position="44"/>
    </location>
</feature>
<evidence type="ECO:0000313" key="7">
    <source>
        <dbReference type="EMBL" id="KAL0178999.1"/>
    </source>
</evidence>
<dbReference type="Proteomes" id="UP001529510">
    <property type="component" value="Unassembled WGS sequence"/>
</dbReference>
<name>A0ABD0PY87_CIRMR</name>
<sequence length="133" mass="15058">MQCTICLDPFKIPVTIPCGHTFCKVCISKFWDGKDKDFACPVCNETFATRPQLNRNVSLSILSEVAASPTKRDVCTGASVHTDPEPEQICERHQKPLVIYCKNDSMCVCYECSVNECKAHDKILVEEERKNRE</sequence>
<dbReference type="SMART" id="SM00184">
    <property type="entry name" value="RING"/>
    <property type="match status" value="1"/>
</dbReference>
<dbReference type="Gene3D" id="3.30.40.10">
    <property type="entry name" value="Zinc/RING finger domain, C3HC4 (zinc finger)"/>
    <property type="match status" value="1"/>
</dbReference>
<dbReference type="SUPFAM" id="SSF57850">
    <property type="entry name" value="RING/U-box"/>
    <property type="match status" value="1"/>
</dbReference>
<evidence type="ECO:0000256" key="4">
    <source>
        <dbReference type="PROSITE-ProRule" id="PRU00024"/>
    </source>
</evidence>
<dbReference type="PROSITE" id="PS50089">
    <property type="entry name" value="ZF_RING_2"/>
    <property type="match status" value="1"/>
</dbReference>
<dbReference type="InterPro" id="IPR051051">
    <property type="entry name" value="E3_ubiq-ligase_TRIM/RNF"/>
</dbReference>
<dbReference type="SMART" id="SM00336">
    <property type="entry name" value="BBOX"/>
    <property type="match status" value="1"/>
</dbReference>
<dbReference type="EMBL" id="JAMKFB020000012">
    <property type="protein sequence ID" value="KAL0178999.1"/>
    <property type="molecule type" value="Genomic_DNA"/>
</dbReference>
<evidence type="ECO:0000256" key="3">
    <source>
        <dbReference type="ARBA" id="ARBA00022833"/>
    </source>
</evidence>
<accession>A0ABD0PY87</accession>
<dbReference type="SUPFAM" id="SSF57845">
    <property type="entry name" value="B-box zinc-binding domain"/>
    <property type="match status" value="1"/>
</dbReference>
<reference evidence="7 8" key="1">
    <citation type="submission" date="2024-05" db="EMBL/GenBank/DDBJ databases">
        <title>Genome sequencing and assembly of Indian major carp, Cirrhinus mrigala (Hamilton, 1822).</title>
        <authorList>
            <person name="Mohindra V."/>
            <person name="Chowdhury L.M."/>
            <person name="Lal K."/>
            <person name="Jena J.K."/>
        </authorList>
    </citation>
    <scope>NUCLEOTIDE SEQUENCE [LARGE SCALE GENOMIC DNA]</scope>
    <source>
        <strain evidence="7">CM1030</strain>
        <tissue evidence="7">Blood</tissue>
    </source>
</reference>
<evidence type="ECO:0000256" key="1">
    <source>
        <dbReference type="ARBA" id="ARBA00022723"/>
    </source>
</evidence>
<keyword evidence="8" id="KW-1185">Reference proteome</keyword>
<evidence type="ECO:0000256" key="2">
    <source>
        <dbReference type="ARBA" id="ARBA00022771"/>
    </source>
</evidence>
<organism evidence="7 8">
    <name type="scientific">Cirrhinus mrigala</name>
    <name type="common">Mrigala</name>
    <dbReference type="NCBI Taxonomy" id="683832"/>
    <lineage>
        <taxon>Eukaryota</taxon>
        <taxon>Metazoa</taxon>
        <taxon>Chordata</taxon>
        <taxon>Craniata</taxon>
        <taxon>Vertebrata</taxon>
        <taxon>Euteleostomi</taxon>
        <taxon>Actinopterygii</taxon>
        <taxon>Neopterygii</taxon>
        <taxon>Teleostei</taxon>
        <taxon>Ostariophysi</taxon>
        <taxon>Cypriniformes</taxon>
        <taxon>Cyprinidae</taxon>
        <taxon>Labeoninae</taxon>
        <taxon>Labeonini</taxon>
        <taxon>Cirrhinus</taxon>
    </lineage>
</organism>
<dbReference type="GO" id="GO:0008270">
    <property type="term" value="F:zinc ion binding"/>
    <property type="evidence" value="ECO:0007669"/>
    <property type="project" value="UniProtKB-KW"/>
</dbReference>
<gene>
    <name evidence="7" type="ORF">M9458_024441</name>
</gene>
<proteinExistence type="predicted"/>
<keyword evidence="3" id="KW-0862">Zinc</keyword>
<dbReference type="Pfam" id="PF15227">
    <property type="entry name" value="zf-C3HC4_4"/>
    <property type="match status" value="1"/>
</dbReference>
<dbReference type="PANTHER" id="PTHR25465">
    <property type="entry name" value="B-BOX DOMAIN CONTAINING"/>
    <property type="match status" value="1"/>
</dbReference>
<dbReference type="Gene3D" id="3.30.160.60">
    <property type="entry name" value="Classic Zinc Finger"/>
    <property type="match status" value="1"/>
</dbReference>
<dbReference type="Pfam" id="PF00643">
    <property type="entry name" value="zf-B_box"/>
    <property type="match status" value="1"/>
</dbReference>
<dbReference type="InterPro" id="IPR001841">
    <property type="entry name" value="Znf_RING"/>
</dbReference>